<proteinExistence type="predicted"/>
<name>A0ACB8XR69_ARCLA</name>
<keyword evidence="2" id="KW-1185">Reference proteome</keyword>
<dbReference type="Proteomes" id="UP001055879">
    <property type="component" value="Linkage Group LG15"/>
</dbReference>
<organism evidence="1 2">
    <name type="scientific">Arctium lappa</name>
    <name type="common">Greater burdock</name>
    <name type="synonym">Lappa major</name>
    <dbReference type="NCBI Taxonomy" id="4217"/>
    <lineage>
        <taxon>Eukaryota</taxon>
        <taxon>Viridiplantae</taxon>
        <taxon>Streptophyta</taxon>
        <taxon>Embryophyta</taxon>
        <taxon>Tracheophyta</taxon>
        <taxon>Spermatophyta</taxon>
        <taxon>Magnoliopsida</taxon>
        <taxon>eudicotyledons</taxon>
        <taxon>Gunneridae</taxon>
        <taxon>Pentapetalae</taxon>
        <taxon>asterids</taxon>
        <taxon>campanulids</taxon>
        <taxon>Asterales</taxon>
        <taxon>Asteraceae</taxon>
        <taxon>Carduoideae</taxon>
        <taxon>Cardueae</taxon>
        <taxon>Arctiinae</taxon>
        <taxon>Arctium</taxon>
    </lineage>
</organism>
<reference evidence="2" key="1">
    <citation type="journal article" date="2022" name="Mol. Ecol. Resour.">
        <title>The genomes of chicory, endive, great burdock and yacon provide insights into Asteraceae palaeo-polyploidization history and plant inulin production.</title>
        <authorList>
            <person name="Fan W."/>
            <person name="Wang S."/>
            <person name="Wang H."/>
            <person name="Wang A."/>
            <person name="Jiang F."/>
            <person name="Liu H."/>
            <person name="Zhao H."/>
            <person name="Xu D."/>
            <person name="Zhang Y."/>
        </authorList>
    </citation>
    <scope>NUCLEOTIDE SEQUENCE [LARGE SCALE GENOMIC DNA]</scope>
    <source>
        <strain evidence="2">cv. Niubang</strain>
    </source>
</reference>
<protein>
    <submittedName>
        <fullName evidence="1">Uncharacterized protein</fullName>
    </submittedName>
</protein>
<reference evidence="1 2" key="2">
    <citation type="journal article" date="2022" name="Mol. Ecol. Resour.">
        <title>The genomes of chicory, endive, great burdock and yacon provide insights into Asteraceae paleo-polyploidization history and plant inulin production.</title>
        <authorList>
            <person name="Fan W."/>
            <person name="Wang S."/>
            <person name="Wang H."/>
            <person name="Wang A."/>
            <person name="Jiang F."/>
            <person name="Liu H."/>
            <person name="Zhao H."/>
            <person name="Xu D."/>
            <person name="Zhang Y."/>
        </authorList>
    </citation>
    <scope>NUCLEOTIDE SEQUENCE [LARGE SCALE GENOMIC DNA]</scope>
    <source>
        <strain evidence="2">cv. Niubang</strain>
    </source>
</reference>
<evidence type="ECO:0000313" key="1">
    <source>
        <dbReference type="EMBL" id="KAI3672731.1"/>
    </source>
</evidence>
<accession>A0ACB8XR69</accession>
<gene>
    <name evidence="1" type="ORF">L6452_38828</name>
</gene>
<sequence>MLGVISNILAFLTTTRFGATSTPGSGNSEVKRAWVGVVPGWVTPWEVSHQVARNKSVRYTLVKSRGKADNIVVEASEMLQVGIRALFVMVNTRSRVGATDEVNEASVNAPGITRPVNAPIDQVIPPIPPMLEGIIDADPQVNLETEDPVIQEADPQSVLLASIMQMMNSAMDKRDEKLLKVLEDRDASNRRHETVEDNAVLGSGGADNAVGTEEHAVRADRGKEMGCSFKTFLCSRAPEFSGTTDPLACIK</sequence>
<comment type="caution">
    <text evidence="1">The sequence shown here is derived from an EMBL/GenBank/DDBJ whole genome shotgun (WGS) entry which is preliminary data.</text>
</comment>
<dbReference type="EMBL" id="CM042061">
    <property type="protein sequence ID" value="KAI3672731.1"/>
    <property type="molecule type" value="Genomic_DNA"/>
</dbReference>
<evidence type="ECO:0000313" key="2">
    <source>
        <dbReference type="Proteomes" id="UP001055879"/>
    </source>
</evidence>